<name>A0A423WK18_9PEZI</name>
<dbReference type="OrthoDB" id="3556996at2759"/>
<feature type="region of interest" description="Disordered" evidence="1">
    <location>
        <begin position="215"/>
        <end position="236"/>
    </location>
</feature>
<accession>A0A423WK18</accession>
<evidence type="ECO:0000313" key="3">
    <source>
        <dbReference type="Proteomes" id="UP000283895"/>
    </source>
</evidence>
<dbReference type="PANTHER" id="PTHR42037:SF1">
    <property type="match status" value="1"/>
</dbReference>
<protein>
    <submittedName>
        <fullName evidence="2">Uncharacterized protein</fullName>
    </submittedName>
</protein>
<evidence type="ECO:0000256" key="1">
    <source>
        <dbReference type="SAM" id="MobiDB-lite"/>
    </source>
</evidence>
<sequence>MALIESIQNSEHSVFRERAAQGSMNQSPNCWLFENLEVVPVPSSTPDENPIQTMDTPGNAVTSETILQTITADSEMTVYYQALGEYLRTLSLDNTIQKEVESETFRPKVHAELLILQSLEKDGLTNPSNFYNSWKYIGSSKPTCKLCDYYFRAHNSGFQVRATHGNMYNNWKPPDVYQTDGRAAIEAREQLMNTMVGWIQQEALRTLVEKVPKGKQHDSTLSLATDSPLLNPRRPLTPPPECDVIPTWEVTSFSWFNSSQNLDCVSQVDVPDVCFNSTDSGELVGCDGNLGPCDECGVYGCDTGLPLQPAGYGPPDNITISIPSVSGYEWCFESNPQLIRRYEVGDGTLICAGVAYHINFVGDSNEAVSTGHIDFAPIGSWGCTNGSTITASGSVDFEITCDWDTGNNATCVIPAGETVVIPVLSYTIS</sequence>
<proteinExistence type="predicted"/>
<dbReference type="AlphaFoldDB" id="A0A423WK18"/>
<comment type="caution">
    <text evidence="2">The sequence shown here is derived from an EMBL/GenBank/DDBJ whole genome shotgun (WGS) entry which is preliminary data.</text>
</comment>
<evidence type="ECO:0000313" key="2">
    <source>
        <dbReference type="EMBL" id="ROW03742.1"/>
    </source>
</evidence>
<dbReference type="STRING" id="356882.A0A423WK18"/>
<organism evidence="2 3">
    <name type="scientific">Cytospora schulzeri</name>
    <dbReference type="NCBI Taxonomy" id="448051"/>
    <lineage>
        <taxon>Eukaryota</taxon>
        <taxon>Fungi</taxon>
        <taxon>Dikarya</taxon>
        <taxon>Ascomycota</taxon>
        <taxon>Pezizomycotina</taxon>
        <taxon>Sordariomycetes</taxon>
        <taxon>Sordariomycetidae</taxon>
        <taxon>Diaporthales</taxon>
        <taxon>Cytosporaceae</taxon>
        <taxon>Cytospora</taxon>
    </lineage>
</organism>
<dbReference type="Pfam" id="PF14441">
    <property type="entry name" value="OTT_1508_deam"/>
    <property type="match status" value="1"/>
</dbReference>
<keyword evidence="3" id="KW-1185">Reference proteome</keyword>
<gene>
    <name evidence="2" type="ORF">VMCG_05376</name>
</gene>
<dbReference type="PANTHER" id="PTHR42037">
    <property type="match status" value="1"/>
</dbReference>
<reference evidence="2 3" key="1">
    <citation type="submission" date="2015-09" db="EMBL/GenBank/DDBJ databases">
        <title>Host preference determinants of Valsa canker pathogens revealed by comparative genomics.</title>
        <authorList>
            <person name="Yin Z."/>
            <person name="Huang L."/>
        </authorList>
    </citation>
    <scope>NUCLEOTIDE SEQUENCE [LARGE SCALE GENOMIC DNA]</scope>
    <source>
        <strain evidence="2 3">03-1</strain>
    </source>
</reference>
<dbReference type="EMBL" id="LKEA01000015">
    <property type="protein sequence ID" value="ROW03742.1"/>
    <property type="molecule type" value="Genomic_DNA"/>
</dbReference>
<dbReference type="Proteomes" id="UP000283895">
    <property type="component" value="Unassembled WGS sequence"/>
</dbReference>
<dbReference type="InterPro" id="IPR027796">
    <property type="entry name" value="OTT_1508_deam-like"/>
</dbReference>